<dbReference type="EMBL" id="JBDXSU010000007">
    <property type="protein sequence ID" value="MFB5190719.1"/>
    <property type="molecule type" value="Genomic_DNA"/>
</dbReference>
<dbReference type="EC" id="2.4.-.-" evidence="9"/>
<evidence type="ECO:0000256" key="6">
    <source>
        <dbReference type="ARBA" id="ARBA00023136"/>
    </source>
</evidence>
<keyword evidence="6 7" id="KW-0472">Membrane</keyword>
<keyword evidence="2 9" id="KW-0328">Glycosyltransferase</keyword>
<proteinExistence type="predicted"/>
<dbReference type="PANTHER" id="PTHR48090">
    <property type="entry name" value="UNDECAPRENYL-PHOSPHATE 4-DEOXY-4-FORMAMIDO-L-ARABINOSE TRANSFERASE-RELATED"/>
    <property type="match status" value="1"/>
</dbReference>
<gene>
    <name evidence="9" type="ORF">KKP3000_004204</name>
</gene>
<evidence type="ECO:0000256" key="1">
    <source>
        <dbReference type="ARBA" id="ARBA00004141"/>
    </source>
</evidence>
<dbReference type="InterPro" id="IPR001173">
    <property type="entry name" value="Glyco_trans_2-like"/>
</dbReference>
<dbReference type="InterPro" id="IPR050256">
    <property type="entry name" value="Glycosyltransferase_2"/>
</dbReference>
<feature type="transmembrane region" description="Helical" evidence="7">
    <location>
        <begin position="258"/>
        <end position="280"/>
    </location>
</feature>
<dbReference type="GO" id="GO:0016757">
    <property type="term" value="F:glycosyltransferase activity"/>
    <property type="evidence" value="ECO:0007669"/>
    <property type="project" value="UniProtKB-KW"/>
</dbReference>
<reference evidence="9 10" key="1">
    <citation type="journal article" date="2024" name="Int. J. Mol. Sci.">
        <title>Exploration of Alicyclobacillus spp. Genome in Search of Antibiotic Resistance.</title>
        <authorList>
            <person name="Bucka-Kolendo J."/>
            <person name="Kiousi D.E."/>
            <person name="Dekowska A."/>
            <person name="Mikolajczuk-Szczyrba A."/>
            <person name="Karadedos D.M."/>
            <person name="Michael P."/>
            <person name="Galanis A."/>
            <person name="Sokolowska B."/>
        </authorList>
    </citation>
    <scope>NUCLEOTIDE SEQUENCE [LARGE SCALE GENOMIC DNA]</scope>
    <source>
        <strain evidence="9 10">KKP 3000</strain>
    </source>
</reference>
<evidence type="ECO:0000313" key="10">
    <source>
        <dbReference type="Proteomes" id="UP001579974"/>
    </source>
</evidence>
<evidence type="ECO:0000256" key="4">
    <source>
        <dbReference type="ARBA" id="ARBA00022692"/>
    </source>
</evidence>
<evidence type="ECO:0000313" key="9">
    <source>
        <dbReference type="EMBL" id="MFB5190719.1"/>
    </source>
</evidence>
<sequence>MARRIVSYEFGEQATEGERSDLQRPLVDEQVRISVVVPVYNEEEVIVQTYSRLKDVMEAMGGTYELLFVNDGSRDQTATILRGICRADERVRLINFSRNFGHQLAITAGMDHALGDAVVVIDGDLQDPPELIPTMVEKWQQGYQVVYAKRMERKGETRFKKWSASAFYRVLHRLTDVEIPVDTGDFRLIDRKVCDVLASMKERHRFIRGMVSWSGFRQIAVEYSRDSRHAGKTKYSMKKMLKLSLDAITSFSHVPIKLAGYLGLVSLFAGVVYLLVVLIAQHRATSVDILTFVALVLGGVILACMGVLGEYIGRIYDEVKDRPLYLIDSQEGLMSRRANCE</sequence>
<comment type="caution">
    <text evidence="9">The sequence shown here is derived from an EMBL/GenBank/DDBJ whole genome shotgun (WGS) entry which is preliminary data.</text>
</comment>
<organism evidence="9 10">
    <name type="scientific">Alicyclobacillus fastidiosus</name>
    <dbReference type="NCBI Taxonomy" id="392011"/>
    <lineage>
        <taxon>Bacteria</taxon>
        <taxon>Bacillati</taxon>
        <taxon>Bacillota</taxon>
        <taxon>Bacilli</taxon>
        <taxon>Bacillales</taxon>
        <taxon>Alicyclobacillaceae</taxon>
        <taxon>Alicyclobacillus</taxon>
    </lineage>
</organism>
<comment type="subcellular location">
    <subcellularLocation>
        <location evidence="1">Membrane</location>
        <topology evidence="1">Multi-pass membrane protein</topology>
    </subcellularLocation>
</comment>
<evidence type="ECO:0000259" key="8">
    <source>
        <dbReference type="Pfam" id="PF00535"/>
    </source>
</evidence>
<evidence type="ECO:0000256" key="7">
    <source>
        <dbReference type="SAM" id="Phobius"/>
    </source>
</evidence>
<evidence type="ECO:0000256" key="2">
    <source>
        <dbReference type="ARBA" id="ARBA00022676"/>
    </source>
</evidence>
<dbReference type="PANTHER" id="PTHR48090:SF1">
    <property type="entry name" value="PROPHAGE BACTOPRENOL GLUCOSYL TRANSFERASE HOMOLOG"/>
    <property type="match status" value="1"/>
</dbReference>
<feature type="domain" description="Glycosyltransferase 2-like" evidence="8">
    <location>
        <begin position="34"/>
        <end position="195"/>
    </location>
</feature>
<dbReference type="InterPro" id="IPR029044">
    <property type="entry name" value="Nucleotide-diphossugar_trans"/>
</dbReference>
<feature type="transmembrane region" description="Helical" evidence="7">
    <location>
        <begin position="292"/>
        <end position="312"/>
    </location>
</feature>
<name>A0ABV5AEQ1_9BACL</name>
<dbReference type="Pfam" id="PF00535">
    <property type="entry name" value="Glycos_transf_2"/>
    <property type="match status" value="1"/>
</dbReference>
<keyword evidence="10" id="KW-1185">Reference proteome</keyword>
<dbReference type="SUPFAM" id="SSF53448">
    <property type="entry name" value="Nucleotide-diphospho-sugar transferases"/>
    <property type="match status" value="1"/>
</dbReference>
<dbReference type="Gene3D" id="3.90.550.10">
    <property type="entry name" value="Spore Coat Polysaccharide Biosynthesis Protein SpsA, Chain A"/>
    <property type="match status" value="1"/>
</dbReference>
<keyword evidence="5 7" id="KW-1133">Transmembrane helix</keyword>
<dbReference type="Proteomes" id="UP001579974">
    <property type="component" value="Unassembled WGS sequence"/>
</dbReference>
<keyword evidence="4 7" id="KW-0812">Transmembrane</keyword>
<keyword evidence="3 9" id="KW-0808">Transferase</keyword>
<evidence type="ECO:0000256" key="3">
    <source>
        <dbReference type="ARBA" id="ARBA00022679"/>
    </source>
</evidence>
<dbReference type="CDD" id="cd04187">
    <property type="entry name" value="DPM1_like_bac"/>
    <property type="match status" value="1"/>
</dbReference>
<protein>
    <submittedName>
        <fullName evidence="9">Glycosyltransferase family 2 protein</fullName>
        <ecNumber evidence="9">2.4.-.-</ecNumber>
    </submittedName>
</protein>
<accession>A0ABV5AEQ1</accession>
<evidence type="ECO:0000256" key="5">
    <source>
        <dbReference type="ARBA" id="ARBA00022989"/>
    </source>
</evidence>